<feature type="compositionally biased region" description="Basic and acidic residues" evidence="1">
    <location>
        <begin position="133"/>
        <end position="146"/>
    </location>
</feature>
<feature type="compositionally biased region" description="Basic and acidic residues" evidence="1">
    <location>
        <begin position="36"/>
        <end position="48"/>
    </location>
</feature>
<accession>A0A151H8E5</accession>
<feature type="compositionally biased region" description="Low complexity" evidence="1">
    <location>
        <begin position="122"/>
        <end position="131"/>
    </location>
</feature>
<evidence type="ECO:0000256" key="1">
    <source>
        <dbReference type="SAM" id="MobiDB-lite"/>
    </source>
</evidence>
<protein>
    <submittedName>
        <fullName evidence="2">RNA pseudouridine synthase superfamily protein</fullName>
    </submittedName>
</protein>
<organism evidence="2 3">
    <name type="scientific">Toxoplasma gondii TgCatPRC2</name>
    <dbReference type="NCBI Taxonomy" id="1130821"/>
    <lineage>
        <taxon>Eukaryota</taxon>
        <taxon>Sar</taxon>
        <taxon>Alveolata</taxon>
        <taxon>Apicomplexa</taxon>
        <taxon>Conoidasida</taxon>
        <taxon>Coccidia</taxon>
        <taxon>Eucoccidiorida</taxon>
        <taxon>Eimeriorina</taxon>
        <taxon>Sarcocystidae</taxon>
        <taxon>Toxoplasma</taxon>
    </lineage>
</organism>
<feature type="compositionally biased region" description="Low complexity" evidence="1">
    <location>
        <begin position="8"/>
        <end position="20"/>
    </location>
</feature>
<feature type="compositionally biased region" description="Polar residues" evidence="1">
    <location>
        <begin position="60"/>
        <end position="80"/>
    </location>
</feature>
<evidence type="ECO:0000313" key="3">
    <source>
        <dbReference type="Proteomes" id="UP000075225"/>
    </source>
</evidence>
<name>A0A151H8E5_TOXGO</name>
<reference evidence="3" key="1">
    <citation type="submission" date="2016-03" db="EMBL/GenBank/DDBJ databases">
        <authorList>
            <person name="Sibley D."/>
            <person name="Venepally P."/>
            <person name="Karamycheva S."/>
            <person name="Hadjithomas M."/>
            <person name="Khan A."/>
            <person name="Brunk B."/>
            <person name="Roos D."/>
            <person name="Caler E."/>
            <person name="Lorenzi H."/>
        </authorList>
    </citation>
    <scope>NUCLEOTIDE SEQUENCE [LARGE SCALE GENOMIC DNA]</scope>
    <source>
        <strain evidence="3">TgCatPRC2</strain>
    </source>
</reference>
<sequence>MVLGGPRSMASAQAGASSAGNPKSSAGSKDGFFRSLRGDSSREGEAGHRLSSAGAGMNRSGPSPSDHQLFSSLGRTSSSGARGDKGTSGETPEKGDGAEGRGDDQGPTVGDTSPPGTDKAGARPAATGPRRQLYKEVLVRSNKGDESGAPTS</sequence>
<feature type="region of interest" description="Disordered" evidence="1">
    <location>
        <begin position="1"/>
        <end position="152"/>
    </location>
</feature>
<evidence type="ECO:0000313" key="2">
    <source>
        <dbReference type="EMBL" id="KYK65571.1"/>
    </source>
</evidence>
<dbReference type="VEuPathDB" id="ToxoDB:TGPRC2_316680"/>
<comment type="caution">
    <text evidence="2">The sequence shown here is derived from an EMBL/GenBank/DDBJ whole genome shotgun (WGS) entry which is preliminary data.</text>
</comment>
<gene>
    <name evidence="2" type="ORF">TGPRC2_316680</name>
</gene>
<dbReference type="AlphaFoldDB" id="A0A151H8E5"/>
<feature type="compositionally biased region" description="Basic and acidic residues" evidence="1">
    <location>
        <begin position="82"/>
        <end position="104"/>
    </location>
</feature>
<dbReference type="EMBL" id="AHZP02001932">
    <property type="protein sequence ID" value="KYK65571.1"/>
    <property type="molecule type" value="Genomic_DNA"/>
</dbReference>
<proteinExistence type="predicted"/>
<dbReference type="Proteomes" id="UP000075225">
    <property type="component" value="Unassembled WGS sequence"/>
</dbReference>